<dbReference type="Proteomes" id="UP000000768">
    <property type="component" value="Chromosome 2"/>
</dbReference>
<dbReference type="AlphaFoldDB" id="A0A1W0W6J2"/>
<dbReference type="Gramene" id="OQU89963">
    <property type="protein sequence ID" value="OQU89963"/>
    <property type="gene ID" value="SORBI_3002G305750"/>
</dbReference>
<dbReference type="EMBL" id="CM000761">
    <property type="protein sequence ID" value="OQU89963.1"/>
    <property type="molecule type" value="Genomic_DNA"/>
</dbReference>
<reference evidence="2" key="2">
    <citation type="journal article" date="2018" name="Plant J.">
        <title>The Sorghum bicolor reference genome: improved assembly, gene annotations, a transcriptome atlas, and signatures of genome organization.</title>
        <authorList>
            <person name="McCormick R.F."/>
            <person name="Truong S.K."/>
            <person name="Sreedasyam A."/>
            <person name="Jenkins J."/>
            <person name="Shu S."/>
            <person name="Sims D."/>
            <person name="Kennedy M."/>
            <person name="Amirebrahimi M."/>
            <person name="Weers B.D."/>
            <person name="McKinley B."/>
            <person name="Mattison A."/>
            <person name="Morishige D.T."/>
            <person name="Grimwood J."/>
            <person name="Schmutz J."/>
            <person name="Mullet J.E."/>
        </authorList>
    </citation>
    <scope>NUCLEOTIDE SEQUENCE [LARGE SCALE GENOMIC DNA]</scope>
    <source>
        <strain evidence="2">cv. BTx623</strain>
    </source>
</reference>
<keyword evidence="2" id="KW-1185">Reference proteome</keyword>
<gene>
    <name evidence="1" type="ORF">SORBI_3002G305750</name>
</gene>
<proteinExistence type="predicted"/>
<accession>A0A1W0W6J2</accession>
<evidence type="ECO:0000313" key="2">
    <source>
        <dbReference type="Proteomes" id="UP000000768"/>
    </source>
</evidence>
<organism evidence="1 2">
    <name type="scientific">Sorghum bicolor</name>
    <name type="common">Sorghum</name>
    <name type="synonym">Sorghum vulgare</name>
    <dbReference type="NCBI Taxonomy" id="4558"/>
    <lineage>
        <taxon>Eukaryota</taxon>
        <taxon>Viridiplantae</taxon>
        <taxon>Streptophyta</taxon>
        <taxon>Embryophyta</taxon>
        <taxon>Tracheophyta</taxon>
        <taxon>Spermatophyta</taxon>
        <taxon>Magnoliopsida</taxon>
        <taxon>Liliopsida</taxon>
        <taxon>Poales</taxon>
        <taxon>Poaceae</taxon>
        <taxon>PACMAD clade</taxon>
        <taxon>Panicoideae</taxon>
        <taxon>Andropogonodae</taxon>
        <taxon>Andropogoneae</taxon>
        <taxon>Sorghinae</taxon>
        <taxon>Sorghum</taxon>
    </lineage>
</organism>
<sequence length="104" mass="11695">MERQWFPFLRRGGRHPPTPLRFRWPGQGWPWCSSRLMLRSRTVLWCCRPHGEAVIARVQSESSAWLGRANDGGASGVTFFLGSVVSEPSSASPDSGQKPRLRCL</sequence>
<dbReference type="InParanoid" id="A0A1W0W6J2"/>
<protein>
    <submittedName>
        <fullName evidence="1">Uncharacterized protein</fullName>
    </submittedName>
</protein>
<name>A0A1W0W6J2_SORBI</name>
<evidence type="ECO:0000313" key="1">
    <source>
        <dbReference type="EMBL" id="OQU89963.1"/>
    </source>
</evidence>
<reference evidence="1 2" key="1">
    <citation type="journal article" date="2009" name="Nature">
        <title>The Sorghum bicolor genome and the diversification of grasses.</title>
        <authorList>
            <person name="Paterson A.H."/>
            <person name="Bowers J.E."/>
            <person name="Bruggmann R."/>
            <person name="Dubchak I."/>
            <person name="Grimwood J."/>
            <person name="Gundlach H."/>
            <person name="Haberer G."/>
            <person name="Hellsten U."/>
            <person name="Mitros T."/>
            <person name="Poliakov A."/>
            <person name="Schmutz J."/>
            <person name="Spannagl M."/>
            <person name="Tang H."/>
            <person name="Wang X."/>
            <person name="Wicker T."/>
            <person name="Bharti A.K."/>
            <person name="Chapman J."/>
            <person name="Feltus F.A."/>
            <person name="Gowik U."/>
            <person name="Grigoriev I.V."/>
            <person name="Lyons E."/>
            <person name="Maher C.A."/>
            <person name="Martis M."/>
            <person name="Narechania A."/>
            <person name="Otillar R.P."/>
            <person name="Penning B.W."/>
            <person name="Salamov A.A."/>
            <person name="Wang Y."/>
            <person name="Zhang L."/>
            <person name="Carpita N.C."/>
            <person name="Freeling M."/>
            <person name="Gingle A.R."/>
            <person name="Hash C.T."/>
            <person name="Keller B."/>
            <person name="Klein P."/>
            <person name="Kresovich S."/>
            <person name="McCann M.C."/>
            <person name="Ming R."/>
            <person name="Peterson D.G."/>
            <person name="Mehboob-ur-Rahman"/>
            <person name="Ware D."/>
            <person name="Westhoff P."/>
            <person name="Mayer K.F."/>
            <person name="Messing J."/>
            <person name="Rokhsar D.S."/>
        </authorList>
    </citation>
    <scope>NUCLEOTIDE SEQUENCE [LARGE SCALE GENOMIC DNA]</scope>
    <source>
        <strain evidence="2">cv. BTx623</strain>
    </source>
</reference>